<protein>
    <submittedName>
        <fullName evidence="1">Uncharacterized protein</fullName>
    </submittedName>
</protein>
<dbReference type="EMBL" id="OX451738">
    <property type="protein sequence ID" value="CAI8604317.1"/>
    <property type="molecule type" value="Genomic_DNA"/>
</dbReference>
<gene>
    <name evidence="1" type="ORF">VFH_III126880</name>
</gene>
<sequence>MASIWWSHNIYSCSNRLACHSQTPISFLFYFHHYHPFPSKYNSIFPNHIHTTYPLEPTTKLVLCHTPTTTKTSQYITHLIFCHSTCLLQLHTPIITTQHNSHSKPCSFSLGYCPFMVWLDVVTKSITFKDVEHGDVQFDVGNLFFNKHEFVIREHMFQWARQSLSN</sequence>
<evidence type="ECO:0000313" key="2">
    <source>
        <dbReference type="Proteomes" id="UP001157006"/>
    </source>
</evidence>
<dbReference type="AlphaFoldDB" id="A0AAV1A531"/>
<dbReference type="Proteomes" id="UP001157006">
    <property type="component" value="Chromosome 3"/>
</dbReference>
<name>A0AAV1A531_VICFA</name>
<proteinExistence type="predicted"/>
<reference evidence="1 2" key="1">
    <citation type="submission" date="2023-01" db="EMBL/GenBank/DDBJ databases">
        <authorList>
            <person name="Kreplak J."/>
        </authorList>
    </citation>
    <scope>NUCLEOTIDE SEQUENCE [LARGE SCALE GENOMIC DNA]</scope>
</reference>
<keyword evidence="2" id="KW-1185">Reference proteome</keyword>
<accession>A0AAV1A531</accession>
<organism evidence="1 2">
    <name type="scientific">Vicia faba</name>
    <name type="common">Broad bean</name>
    <name type="synonym">Faba vulgaris</name>
    <dbReference type="NCBI Taxonomy" id="3906"/>
    <lineage>
        <taxon>Eukaryota</taxon>
        <taxon>Viridiplantae</taxon>
        <taxon>Streptophyta</taxon>
        <taxon>Embryophyta</taxon>
        <taxon>Tracheophyta</taxon>
        <taxon>Spermatophyta</taxon>
        <taxon>Magnoliopsida</taxon>
        <taxon>eudicotyledons</taxon>
        <taxon>Gunneridae</taxon>
        <taxon>Pentapetalae</taxon>
        <taxon>rosids</taxon>
        <taxon>fabids</taxon>
        <taxon>Fabales</taxon>
        <taxon>Fabaceae</taxon>
        <taxon>Papilionoideae</taxon>
        <taxon>50 kb inversion clade</taxon>
        <taxon>NPAAA clade</taxon>
        <taxon>Hologalegina</taxon>
        <taxon>IRL clade</taxon>
        <taxon>Fabeae</taxon>
        <taxon>Vicia</taxon>
    </lineage>
</organism>
<evidence type="ECO:0000313" key="1">
    <source>
        <dbReference type="EMBL" id="CAI8604317.1"/>
    </source>
</evidence>